<keyword evidence="4" id="KW-0347">Helicase</keyword>
<dbReference type="Pfam" id="PF13087">
    <property type="entry name" value="AAA_12"/>
    <property type="match status" value="1"/>
</dbReference>
<dbReference type="Pfam" id="PF13086">
    <property type="entry name" value="AAA_11"/>
    <property type="match status" value="2"/>
</dbReference>
<proteinExistence type="inferred from homology"/>
<evidence type="ECO:0000256" key="6">
    <source>
        <dbReference type="ARBA" id="ARBA00048432"/>
    </source>
</evidence>
<name>A0A7J6LBY7_PEROL</name>
<evidence type="ECO:0000256" key="4">
    <source>
        <dbReference type="ARBA" id="ARBA00022806"/>
    </source>
</evidence>
<feature type="region of interest" description="Disordered" evidence="7">
    <location>
        <begin position="1305"/>
        <end position="1359"/>
    </location>
</feature>
<comment type="similarity">
    <text evidence="1">Belongs to the DNA2/NAM7 helicase family.</text>
</comment>
<organism evidence="9 10">
    <name type="scientific">Perkinsus olseni</name>
    <name type="common">Perkinsus atlanticus</name>
    <dbReference type="NCBI Taxonomy" id="32597"/>
    <lineage>
        <taxon>Eukaryota</taxon>
        <taxon>Sar</taxon>
        <taxon>Alveolata</taxon>
        <taxon>Perkinsozoa</taxon>
        <taxon>Perkinsea</taxon>
        <taxon>Perkinsida</taxon>
        <taxon>Perkinsidae</taxon>
        <taxon>Perkinsus</taxon>
    </lineage>
</organism>
<keyword evidence="3" id="KW-0378">Hydrolase</keyword>
<feature type="region of interest" description="Disordered" evidence="7">
    <location>
        <begin position="1"/>
        <end position="32"/>
    </location>
</feature>
<gene>
    <name evidence="9" type="ORF">FOL46_007670</name>
</gene>
<dbReference type="GO" id="GO:0005524">
    <property type="term" value="F:ATP binding"/>
    <property type="evidence" value="ECO:0007669"/>
    <property type="project" value="UniProtKB-KW"/>
</dbReference>
<evidence type="ECO:0000256" key="1">
    <source>
        <dbReference type="ARBA" id="ARBA00007913"/>
    </source>
</evidence>
<evidence type="ECO:0000313" key="10">
    <source>
        <dbReference type="Proteomes" id="UP000572268"/>
    </source>
</evidence>
<dbReference type="GO" id="GO:0005694">
    <property type="term" value="C:chromosome"/>
    <property type="evidence" value="ECO:0007669"/>
    <property type="project" value="UniProtKB-ARBA"/>
</dbReference>
<dbReference type="InterPro" id="IPR047187">
    <property type="entry name" value="SF1_C_Upf1"/>
</dbReference>
<dbReference type="Gene3D" id="3.40.50.300">
    <property type="entry name" value="P-loop containing nucleotide triphosphate hydrolases"/>
    <property type="match status" value="2"/>
</dbReference>
<evidence type="ECO:0000256" key="2">
    <source>
        <dbReference type="ARBA" id="ARBA00022741"/>
    </source>
</evidence>
<dbReference type="PANTHER" id="PTHR43788:SF16">
    <property type="entry name" value="HELICASE WITH ZINC FINGER 2"/>
    <property type="match status" value="1"/>
</dbReference>
<dbReference type="Proteomes" id="UP000572268">
    <property type="component" value="Unassembled WGS sequence"/>
</dbReference>
<dbReference type="GO" id="GO:0043139">
    <property type="term" value="F:5'-3' DNA helicase activity"/>
    <property type="evidence" value="ECO:0007669"/>
    <property type="project" value="TreeGrafter"/>
</dbReference>
<evidence type="ECO:0000256" key="3">
    <source>
        <dbReference type="ARBA" id="ARBA00022801"/>
    </source>
</evidence>
<evidence type="ECO:0000259" key="8">
    <source>
        <dbReference type="SMART" id="SM00487"/>
    </source>
</evidence>
<dbReference type="GO" id="GO:0016787">
    <property type="term" value="F:hydrolase activity"/>
    <property type="evidence" value="ECO:0007669"/>
    <property type="project" value="UniProtKB-KW"/>
</dbReference>
<feature type="domain" description="Helicase ATP-binding" evidence="8">
    <location>
        <begin position="855"/>
        <end position="1093"/>
    </location>
</feature>
<protein>
    <recommendedName>
        <fullName evidence="8">Helicase ATP-binding domain-containing protein</fullName>
    </recommendedName>
</protein>
<dbReference type="SMART" id="SM00487">
    <property type="entry name" value="DEXDc"/>
    <property type="match status" value="1"/>
</dbReference>
<keyword evidence="5" id="KW-0067">ATP-binding</keyword>
<keyword evidence="2" id="KW-0547">Nucleotide-binding</keyword>
<evidence type="ECO:0000256" key="5">
    <source>
        <dbReference type="ARBA" id="ARBA00022840"/>
    </source>
</evidence>
<evidence type="ECO:0000313" key="9">
    <source>
        <dbReference type="EMBL" id="KAF4656777.1"/>
    </source>
</evidence>
<comment type="catalytic activity">
    <reaction evidence="6">
        <text>ATP + H2O = ADP + phosphate + H(+)</text>
        <dbReference type="Rhea" id="RHEA:13065"/>
        <dbReference type="ChEBI" id="CHEBI:15377"/>
        <dbReference type="ChEBI" id="CHEBI:15378"/>
        <dbReference type="ChEBI" id="CHEBI:30616"/>
        <dbReference type="ChEBI" id="CHEBI:43474"/>
        <dbReference type="ChEBI" id="CHEBI:456216"/>
        <dbReference type="EC" id="3.6.4.12"/>
    </reaction>
    <physiologicalReaction direction="left-to-right" evidence="6">
        <dbReference type="Rhea" id="RHEA:13066"/>
    </physiologicalReaction>
</comment>
<dbReference type="PANTHER" id="PTHR43788">
    <property type="entry name" value="DNA2/NAM7 HELICASE FAMILY MEMBER"/>
    <property type="match status" value="1"/>
</dbReference>
<feature type="compositionally biased region" description="Polar residues" evidence="7">
    <location>
        <begin position="1344"/>
        <end position="1359"/>
    </location>
</feature>
<dbReference type="SUPFAM" id="SSF52540">
    <property type="entry name" value="P-loop containing nucleoside triphosphate hydrolases"/>
    <property type="match status" value="1"/>
</dbReference>
<dbReference type="InterPro" id="IPR041677">
    <property type="entry name" value="DNA2/NAM7_AAA_11"/>
</dbReference>
<accession>A0A7J6LBY7</accession>
<dbReference type="InterPro" id="IPR027417">
    <property type="entry name" value="P-loop_NTPase"/>
</dbReference>
<evidence type="ECO:0000256" key="7">
    <source>
        <dbReference type="SAM" id="MobiDB-lite"/>
    </source>
</evidence>
<dbReference type="CDD" id="cd18808">
    <property type="entry name" value="SF1_C_Upf1"/>
    <property type="match status" value="1"/>
</dbReference>
<comment type="caution">
    <text evidence="9">The sequence shown here is derived from an EMBL/GenBank/DDBJ whole genome shotgun (WGS) entry which is preliminary data.</text>
</comment>
<dbReference type="InterPro" id="IPR014001">
    <property type="entry name" value="Helicase_ATP-bd"/>
</dbReference>
<dbReference type="EMBL" id="JABANN010000559">
    <property type="protein sequence ID" value="KAF4656777.1"/>
    <property type="molecule type" value="Genomic_DNA"/>
</dbReference>
<dbReference type="InterPro" id="IPR050534">
    <property type="entry name" value="Coronavir_polyprotein_1ab"/>
</dbReference>
<reference evidence="9 10" key="1">
    <citation type="submission" date="2020-04" db="EMBL/GenBank/DDBJ databases">
        <title>Perkinsus olseni comparative genomics.</title>
        <authorList>
            <person name="Bogema D.R."/>
        </authorList>
    </citation>
    <scope>NUCLEOTIDE SEQUENCE [LARGE SCALE GENOMIC DNA]</scope>
    <source>
        <strain evidence="9">ATCC PRA-31</strain>
    </source>
</reference>
<dbReference type="InterPro" id="IPR041679">
    <property type="entry name" value="DNA2/NAM7-like_C"/>
</dbReference>
<dbReference type="FunFam" id="3.40.50.300:FF:000326">
    <property type="entry name" value="P-loop containing nucleoside triphosphate hydrolase"/>
    <property type="match status" value="1"/>
</dbReference>
<sequence length="1359" mass="149850">MSRNGGGYVVRAESGGSSRGARYTEGPYRRTDGLRRMEEVGIEPETYPARRVSEAAAYEAESPTEVLDIEAQLERSLSEIRDVKNLLRTLLSKVDDLGRSTAENLDRLRDEREIEIQRKREAQIREEERRASAAAIEAARIRSAEREREREDFYDDQYERGRAMIRNAVNLSPVDRGAQLRREDEKRGELFLTLFCGKYFFDAAANIQAERCGTPKAIFRCHGSSSVREPLAILSTEEKVLGSIPALGTPESMPAYHHEHMYKEDNLLALYELYGEGALEGYKEIGERFRETRGGYVSSLTWQLGPSGCTVTVEAEGASKRGTKKLAIGKIVQHLPYDQPTMYWMWKKMCMDLERQMGVRSRSNSVAMAGGVKHRCDIVWERVGSSKEAKTWKGSGIGDSQQEAEVKAMEDMYRTVTGTHVGKEGEEDEVPTAEETYLSTPGGAPVLSSSQASTVMIAYNNLSVRLADSATTKLDSNITFGDVVTGVTATIAWTWTEDGEKKSLLAKGDGVTKMAAKAVACLSMLEQYGSVQPLPARVWQQSELINATLDRGDVGEGLRLATPLIRSGPVHALALFLLPLWRSVLASSDSTITEDILEQLRRRSAKSGGVPVYLWEAMVDECANLSDHAYASSTLCSFLNAVKCEAFSDYSESYAHWRGLIGLERVTAIQNAVRESRDTGARPFNASVSRDSSPLITLRVSAQEAQGHDLSEGSLLMLFEPGAFYRSESGDLVSVLAVIVDADQTEEDAVFKLSLASREAELESKSREFSILSNTELSCLPLDDSNVSHSRMCEALRVLYEVPHCDNSLFCALKPGVKLKGGSQKERFRFDESMRDALLRSAPPFEPPTEDLPDLGMPLSDNQRNVINGSWNVPLTLIQGPPGTGKTYTAVAIVKHWVRNKIRPLRQKGLLQKNEGRVLVVADSNAAADNIRGHLEKNGVECYRVGRMVDSQAPDLSETVEHYLRGHPLVKEYKKAVELGQLRRLPALRTQMDKIAVNRFPVLVATCIGSGHPMLDGLTFDSVVIDECTQATEPATLVPLARGAKRCVLLGDHKQLSATVCSAAALERGFGTSLFERVLESGGRLHMLDVQRRMHPSIAEFSNINFYEGRISDAVGQRPVIPGLYWPASGVQVCLVDTNSVTGGETRVGTTFSNRAEAKAVIDAMVLAVEAGLDPEAIGIVVPYNGQKSQIEKALESDYRLSRESISKLSINTVDAFQGSEKELILFSAVRSNREGEIGFTADPRRMNVMLTRAKRGLVVFGDVKTLAANPVGDWARWVDWARERGCMVKMAEYFKKAALIGEKKAPHTATSGKRDGARATGKQPAFRTFPSDMWTRDMVRSPGSGSLKSSVFKRTNAR</sequence>